<feature type="region of interest" description="Disordered" evidence="4">
    <location>
        <begin position="301"/>
        <end position="320"/>
    </location>
</feature>
<dbReference type="PANTHER" id="PTHR13513">
    <property type="entry name" value="E3 UBIQUITIN-PROTEIN LIGASE UBR7"/>
    <property type="match status" value="1"/>
</dbReference>
<evidence type="ECO:0000256" key="4">
    <source>
        <dbReference type="SAM" id="MobiDB-lite"/>
    </source>
</evidence>
<organism evidence="6 7">
    <name type="scientific">Geotrichum candidum</name>
    <name type="common">Oospora lactis</name>
    <name type="synonym">Dipodascus geotrichum</name>
    <dbReference type="NCBI Taxonomy" id="1173061"/>
    <lineage>
        <taxon>Eukaryota</taxon>
        <taxon>Fungi</taxon>
        <taxon>Dikarya</taxon>
        <taxon>Ascomycota</taxon>
        <taxon>Saccharomycotina</taxon>
        <taxon>Dipodascomycetes</taxon>
        <taxon>Dipodascales</taxon>
        <taxon>Dipodascaceae</taxon>
        <taxon>Geotrichum</taxon>
    </lineage>
</organism>
<dbReference type="Proteomes" id="UP000242525">
    <property type="component" value="Unassembled WGS sequence"/>
</dbReference>
<evidence type="ECO:0000313" key="7">
    <source>
        <dbReference type="Proteomes" id="UP000242525"/>
    </source>
</evidence>
<protein>
    <recommendedName>
        <fullName evidence="5">UBR-type domain-containing protein</fullName>
    </recommendedName>
</protein>
<dbReference type="AlphaFoldDB" id="A0A0J9XFU1"/>
<evidence type="ECO:0000259" key="5">
    <source>
        <dbReference type="SMART" id="SM00396"/>
    </source>
</evidence>
<dbReference type="GO" id="GO:0061630">
    <property type="term" value="F:ubiquitin protein ligase activity"/>
    <property type="evidence" value="ECO:0007669"/>
    <property type="project" value="InterPro"/>
</dbReference>
<keyword evidence="7" id="KW-1185">Reference proteome</keyword>
<feature type="compositionally biased region" description="Low complexity" evidence="4">
    <location>
        <begin position="118"/>
        <end position="148"/>
    </location>
</feature>
<gene>
    <name evidence="6" type="ORF">BN980_GECA12s01814g</name>
</gene>
<feature type="region of interest" description="Disordered" evidence="4">
    <location>
        <begin position="118"/>
        <end position="163"/>
    </location>
</feature>
<reference evidence="6" key="1">
    <citation type="submission" date="2014-03" db="EMBL/GenBank/DDBJ databases">
        <authorList>
            <person name="Casaregola S."/>
        </authorList>
    </citation>
    <scope>NUCLEOTIDE SEQUENCE [LARGE SCALE GENOMIC DNA]</scope>
    <source>
        <strain evidence="6">CLIB 918</strain>
    </source>
</reference>
<evidence type="ECO:0000256" key="1">
    <source>
        <dbReference type="ARBA" id="ARBA00022723"/>
    </source>
</evidence>
<dbReference type="InterPro" id="IPR040204">
    <property type="entry name" value="UBR7"/>
</dbReference>
<comment type="caution">
    <text evidence="6">The sequence shown here is derived from an EMBL/GenBank/DDBJ whole genome shotgun (WGS) entry which is preliminary data.</text>
</comment>
<feature type="domain" description="UBR-type" evidence="5">
    <location>
        <begin position="44"/>
        <end position="111"/>
    </location>
</feature>
<evidence type="ECO:0000256" key="2">
    <source>
        <dbReference type="ARBA" id="ARBA00022771"/>
    </source>
</evidence>
<dbReference type="InterPro" id="IPR013083">
    <property type="entry name" value="Znf_RING/FYVE/PHD"/>
</dbReference>
<proteinExistence type="predicted"/>
<dbReference type="PANTHER" id="PTHR13513:SF9">
    <property type="entry name" value="E3 UBIQUITIN-PROTEIN LIGASE UBR7-RELATED"/>
    <property type="match status" value="1"/>
</dbReference>
<dbReference type="STRING" id="1173061.A0A0J9XFU1"/>
<sequence length="451" mass="48852">MSDHEIDRKQVASSGDGIVTAVDYLASQEALKNEALETLPYDPTECSATTLGDGVAATTRQNLYACLTCREGVCYSCSIQCHTGADHEIVELFGKRGYACGCPATRCVLKKKHRRASVSSTGSNGSTNNISSGNSSNTTATTTGPTQSAISAPAAGESEESKPMSGHNFRGLFCVCDEPYNPDVEDRLMVQCCFGTACDEDWFHDSCVLDWITGKPVGPAATTHAATYKNGVHEFEREENTLIADDTTERQHNIQESGTTAPLLPITMDELGDAAGFVCWNCVRSERTLFDLIFSAIDTKPTTTTTTTDNNGSQGPKPIGRRIVQPGAPECDYLVLFDDPSYKARLHTLATSSTAVPALAPYLAQFPFLFTEESTYTPPLDTSADASEDEAALLNTIPRQQAIEGLKALDNIRASLTTFLRGFAEGDRVVTEEDVTSFFENERKRKKAKHE</sequence>
<dbReference type="OrthoDB" id="5795902at2759"/>
<keyword evidence="1" id="KW-0479">Metal-binding</keyword>
<dbReference type="InterPro" id="IPR003126">
    <property type="entry name" value="Znf_UBR"/>
</dbReference>
<accession>A0A0J9XFU1</accession>
<name>A0A0J9XFU1_GEOCN</name>
<evidence type="ECO:0000256" key="3">
    <source>
        <dbReference type="ARBA" id="ARBA00022833"/>
    </source>
</evidence>
<dbReference type="GO" id="GO:0005737">
    <property type="term" value="C:cytoplasm"/>
    <property type="evidence" value="ECO:0007669"/>
    <property type="project" value="TreeGrafter"/>
</dbReference>
<keyword evidence="2" id="KW-0863">Zinc-finger</keyword>
<dbReference type="SMART" id="SM00396">
    <property type="entry name" value="ZnF_UBR1"/>
    <property type="match status" value="1"/>
</dbReference>
<keyword evidence="3" id="KW-0862">Zinc</keyword>
<dbReference type="GO" id="GO:0008270">
    <property type="term" value="F:zinc ion binding"/>
    <property type="evidence" value="ECO:0007669"/>
    <property type="project" value="UniProtKB-KW"/>
</dbReference>
<evidence type="ECO:0000313" key="6">
    <source>
        <dbReference type="EMBL" id="CDO55750.1"/>
    </source>
</evidence>
<dbReference type="EMBL" id="CCBN010000012">
    <property type="protein sequence ID" value="CDO55750.1"/>
    <property type="molecule type" value="Genomic_DNA"/>
</dbReference>
<dbReference type="Gene3D" id="3.30.40.10">
    <property type="entry name" value="Zinc/RING finger domain, C3HC4 (zinc finger)"/>
    <property type="match status" value="1"/>
</dbReference>